<reference evidence="1 2" key="1">
    <citation type="journal article" date="2006" name="Int. J. Syst. Evol. Microbiol.">
        <title>Chryseobacterium piscium sp. nov., isolated from fish of the South Atlantic Ocean off South Africa.</title>
        <authorList>
            <person name="de Beer H."/>
            <person name="Hugo C.J."/>
            <person name="Jooste P.J."/>
            <person name="Vancanneyt M."/>
            <person name="Coenye T."/>
            <person name="Vandamme P."/>
        </authorList>
    </citation>
    <scope>NUCLEOTIDE SEQUENCE [LARGE SCALE GENOMIC DNA]</scope>
    <source>
        <strain evidence="1 2">CCUG 51923</strain>
    </source>
</reference>
<gene>
    <name evidence="1" type="ORF">DRF62_01075</name>
</gene>
<keyword evidence="2" id="KW-1185">Reference proteome</keyword>
<organism evidence="1 2">
    <name type="scientific">Chryseobacterium piscium</name>
    <dbReference type="NCBI Taxonomy" id="333702"/>
    <lineage>
        <taxon>Bacteria</taxon>
        <taxon>Pseudomonadati</taxon>
        <taxon>Bacteroidota</taxon>
        <taxon>Flavobacteriia</taxon>
        <taxon>Flavobacteriales</taxon>
        <taxon>Weeksellaceae</taxon>
        <taxon>Chryseobacterium group</taxon>
        <taxon>Chryseobacterium</taxon>
    </lineage>
</organism>
<dbReference type="RefSeq" id="WP_115948712.1">
    <property type="nucleotide sequence ID" value="NZ_QNVS01000002.1"/>
</dbReference>
<dbReference type="AlphaFoldDB" id="A0A3D9BUE9"/>
<name>A0A3D9BUE9_9FLAO</name>
<dbReference type="Proteomes" id="UP000256512">
    <property type="component" value="Unassembled WGS sequence"/>
</dbReference>
<protein>
    <submittedName>
        <fullName evidence="1">Uncharacterized protein</fullName>
    </submittedName>
</protein>
<dbReference type="EMBL" id="QNVS01000002">
    <property type="protein sequence ID" value="REC57150.1"/>
    <property type="molecule type" value="Genomic_DNA"/>
</dbReference>
<evidence type="ECO:0000313" key="1">
    <source>
        <dbReference type="EMBL" id="REC57150.1"/>
    </source>
</evidence>
<evidence type="ECO:0000313" key="2">
    <source>
        <dbReference type="Proteomes" id="UP000256512"/>
    </source>
</evidence>
<comment type="caution">
    <text evidence="1">The sequence shown here is derived from an EMBL/GenBank/DDBJ whole genome shotgun (WGS) entry which is preliminary data.</text>
</comment>
<proteinExistence type="predicted"/>
<accession>A0A3D9BUE9</accession>
<sequence length="192" mass="22002">MQELVHHSTQALELHLNKLNKVQALYLSKSFDFDSGFDDFLQELLEYFRAKGNTSCVSEVLKILNMISTIKRGFNPVKMEKIDVGKRNLLYGFSFNGIENIHGIITELLNKELKKLDEAEELISGLILSLYQNGILDDVKIKELNSVSKIEVFWNQLLNQNTTIAGINKKLRLTLLSEDIYLIIEKVLTRIS</sequence>